<protein>
    <recommendedName>
        <fullName evidence="3">ACB domain-containing protein</fullName>
    </recommendedName>
</protein>
<evidence type="ECO:0000313" key="5">
    <source>
        <dbReference type="Proteomes" id="UP001187192"/>
    </source>
</evidence>
<sequence length="66" mass="7921">MEEPNYARNAWQQLGEMTPEMAMEQYILLLSENVPGWMRDEFIGDDKQDFVDAEDEREHEELKAYH</sequence>
<dbReference type="SUPFAM" id="SSF47027">
    <property type="entry name" value="Acyl-CoA binding protein"/>
    <property type="match status" value="1"/>
</dbReference>
<dbReference type="InterPro" id="IPR014352">
    <property type="entry name" value="FERM/acyl-CoA-bd_prot_sf"/>
</dbReference>
<dbReference type="EMBL" id="BTGU01000004">
    <property type="protein sequence ID" value="GMN34419.1"/>
    <property type="molecule type" value="Genomic_DNA"/>
</dbReference>
<dbReference type="InterPro" id="IPR035984">
    <property type="entry name" value="Acyl-CoA-binding_sf"/>
</dbReference>
<comment type="similarity">
    <text evidence="1">Belongs to the ACBP family.</text>
</comment>
<organism evidence="4 5">
    <name type="scientific">Ficus carica</name>
    <name type="common">Common fig</name>
    <dbReference type="NCBI Taxonomy" id="3494"/>
    <lineage>
        <taxon>Eukaryota</taxon>
        <taxon>Viridiplantae</taxon>
        <taxon>Streptophyta</taxon>
        <taxon>Embryophyta</taxon>
        <taxon>Tracheophyta</taxon>
        <taxon>Spermatophyta</taxon>
        <taxon>Magnoliopsida</taxon>
        <taxon>eudicotyledons</taxon>
        <taxon>Gunneridae</taxon>
        <taxon>Pentapetalae</taxon>
        <taxon>rosids</taxon>
        <taxon>fabids</taxon>
        <taxon>Rosales</taxon>
        <taxon>Moraceae</taxon>
        <taxon>Ficeae</taxon>
        <taxon>Ficus</taxon>
    </lineage>
</organism>
<proteinExistence type="inferred from homology"/>
<evidence type="ECO:0000259" key="3">
    <source>
        <dbReference type="PROSITE" id="PS51228"/>
    </source>
</evidence>
<evidence type="ECO:0000256" key="1">
    <source>
        <dbReference type="ARBA" id="ARBA00005567"/>
    </source>
</evidence>
<comment type="caution">
    <text evidence="4">The sequence shown here is derived from an EMBL/GenBank/DDBJ whole genome shotgun (WGS) entry which is preliminary data.</text>
</comment>
<keyword evidence="5" id="KW-1185">Reference proteome</keyword>
<dbReference type="Gramene" id="FCD_00006193-RA">
    <property type="protein sequence ID" value="FCD_00006193-RA:cds"/>
    <property type="gene ID" value="FCD_00006193"/>
</dbReference>
<dbReference type="PROSITE" id="PS51228">
    <property type="entry name" value="ACB_2"/>
    <property type="match status" value="1"/>
</dbReference>
<dbReference type="AlphaFoldDB" id="A0AA88DDD8"/>
<keyword evidence="2" id="KW-0446">Lipid-binding</keyword>
<evidence type="ECO:0000256" key="2">
    <source>
        <dbReference type="ARBA" id="ARBA00023121"/>
    </source>
</evidence>
<name>A0AA88DDD8_FICCA</name>
<dbReference type="Gene3D" id="1.20.80.10">
    <property type="match status" value="1"/>
</dbReference>
<gene>
    <name evidence="4" type="ORF">TIFTF001_004671</name>
</gene>
<dbReference type="Proteomes" id="UP001187192">
    <property type="component" value="Unassembled WGS sequence"/>
</dbReference>
<dbReference type="InterPro" id="IPR000582">
    <property type="entry name" value="Acyl-CoA-binding_protein"/>
</dbReference>
<dbReference type="GO" id="GO:0000062">
    <property type="term" value="F:fatty-acyl-CoA binding"/>
    <property type="evidence" value="ECO:0007669"/>
    <property type="project" value="InterPro"/>
</dbReference>
<accession>A0AA88DDD8</accession>
<reference evidence="4" key="1">
    <citation type="submission" date="2023-07" db="EMBL/GenBank/DDBJ databases">
        <title>draft genome sequence of fig (Ficus carica).</title>
        <authorList>
            <person name="Takahashi T."/>
            <person name="Nishimura K."/>
        </authorList>
    </citation>
    <scope>NUCLEOTIDE SEQUENCE</scope>
</reference>
<feature type="domain" description="ACB" evidence="3">
    <location>
        <begin position="1"/>
        <end position="39"/>
    </location>
</feature>
<evidence type="ECO:0000313" key="4">
    <source>
        <dbReference type="EMBL" id="GMN34419.1"/>
    </source>
</evidence>